<dbReference type="KEGG" id="pmar:B0X71_14440"/>
<dbReference type="Pfam" id="PF02810">
    <property type="entry name" value="SEC-C"/>
    <property type="match status" value="1"/>
</dbReference>
<dbReference type="PANTHER" id="PTHR41878:SF1">
    <property type="entry name" value="TNPR PROTEIN"/>
    <property type="match status" value="1"/>
</dbReference>
<evidence type="ECO:0008006" key="7">
    <source>
        <dbReference type="Google" id="ProtNLM"/>
    </source>
</evidence>
<accession>A0A1Q2L141</accession>
<dbReference type="InterPro" id="IPR054216">
    <property type="entry name" value="DUF6930"/>
</dbReference>
<evidence type="ECO:0000313" key="6">
    <source>
        <dbReference type="Proteomes" id="UP000188184"/>
    </source>
</evidence>
<dbReference type="AlphaFoldDB" id="A0A1Q2L141"/>
<organism evidence="5 6">
    <name type="scientific">Planococcus lenghuensis</name>
    <dbReference type="NCBI Taxonomy" id="2213202"/>
    <lineage>
        <taxon>Bacteria</taxon>
        <taxon>Bacillati</taxon>
        <taxon>Bacillota</taxon>
        <taxon>Bacilli</taxon>
        <taxon>Bacillales</taxon>
        <taxon>Caryophanaceae</taxon>
        <taxon>Planococcus</taxon>
    </lineage>
</organism>
<evidence type="ECO:0000259" key="4">
    <source>
        <dbReference type="Pfam" id="PF23988"/>
    </source>
</evidence>
<evidence type="ECO:0000259" key="3">
    <source>
        <dbReference type="Pfam" id="PF22007"/>
    </source>
</evidence>
<evidence type="ECO:0000259" key="2">
    <source>
        <dbReference type="Pfam" id="PF07929"/>
    </source>
</evidence>
<feature type="region of interest" description="Disordered" evidence="1">
    <location>
        <begin position="323"/>
        <end position="344"/>
    </location>
</feature>
<dbReference type="Proteomes" id="UP000188184">
    <property type="component" value="Chromosome"/>
</dbReference>
<feature type="domain" description="DUF6930" evidence="3">
    <location>
        <begin position="735"/>
        <end position="853"/>
    </location>
</feature>
<dbReference type="InterPro" id="IPR055733">
    <property type="entry name" value="DUF7309"/>
</dbReference>
<dbReference type="SUPFAM" id="SSF103642">
    <property type="entry name" value="Sec-C motif"/>
    <property type="match status" value="1"/>
</dbReference>
<sequence length="857" mass="97205">MAMPGRNEPCPCGSGKKFKKCCGKEQAAGTSRMIETELLAINEEFQSKGLTPETIIWIEGRISKWLDELRGVFPDEFIEQAAYDTYMFLEHPADWRAFLDKQLRKHPGGKVAETLEAWRRPFLLLAKAERVEDGRLIVKDEVDGRFYKAVQEDPDHVGQWFLGVAFPYPVMGDDAITFTYGTMYLKRDTPPHFIRQLKEYMPSGDLLGLLKLLVRLNDEENEAALPPFEQKVLGAVERYLAVHPGALGLAEFTEELLRRMELNARKPEAVAAGIVQAATEIGVVPKGLTQKELAAEFGVSVATMLKYRDIAIDFIGDAEDGSDEVKLEQGESGRKGNKPDDGNTGRILQFKVKLMRTSPPVWRRLLVDSRMSFANFHHVLQAAFDWDGDHLHSFRMTRIDGKSGKEALIEPSDEHVGFLLQDDTLEEQEERLADWFRVEKDRAVYTYDFGADWEHEIVLKKRLPVDPAMYYPWCVKAVGEAPDEYDFEPEDPEREATPEEMTDVVNDLLEMLHADPIQEEPEDNGANPGIWQQLLTEMVELRELEPWKWLYDDEIFVVEDPVHGTPLFVSVLGAGGEEFGLAVYIGEEGYESLLNTMSQSMPTEELVFGQRSILASFSDRDELEKDDLQLLKDLGRSFRGKKKWPMFRSFVPGYYPWTIDAEEARLLVEVIGQTKAVLKGVMGGLEILVDPHSRAFFGRRMNESGEWQAGRFVIDEPADPEEGTAAELIVPETDIARLKKLKASALQAEFGLFHVNYPVQDEPDERPYFPLIIVGMDHASGLTVYQDITGRKAKAEAAQQGLRDFIEQQGGIPESLWVTAETERLVRPLVEELKLRVVMKKTLPELERLKKAMAGRF</sequence>
<reference evidence="5 6" key="1">
    <citation type="submission" date="2017-02" db="EMBL/GenBank/DDBJ databases">
        <title>The complete genomic sequence of a novel cold adapted crude oil-degrading bacterium Planococcus qaidamina Y42.</title>
        <authorList>
            <person name="Yang R."/>
        </authorList>
    </citation>
    <scope>NUCLEOTIDE SEQUENCE [LARGE SCALE GENOMIC DNA]</scope>
    <source>
        <strain evidence="5 6">Y42</strain>
    </source>
</reference>
<dbReference type="InterPro" id="IPR024047">
    <property type="entry name" value="MM3350-like_sf"/>
</dbReference>
<dbReference type="InterPro" id="IPR012912">
    <property type="entry name" value="Plasmid_pRiA4b_Orf3-like"/>
</dbReference>
<evidence type="ECO:0000256" key="1">
    <source>
        <dbReference type="SAM" id="MobiDB-lite"/>
    </source>
</evidence>
<dbReference type="Pfam" id="PF23988">
    <property type="entry name" value="DUF7309"/>
    <property type="match status" value="1"/>
</dbReference>
<dbReference type="InterPro" id="IPR004027">
    <property type="entry name" value="SEC_C_motif"/>
</dbReference>
<keyword evidence="6" id="KW-1185">Reference proteome</keyword>
<evidence type="ECO:0000313" key="5">
    <source>
        <dbReference type="EMBL" id="AQQ54185.1"/>
    </source>
</evidence>
<feature type="domain" description="Plasmid pRiA4b Orf3-like" evidence="2">
    <location>
        <begin position="347"/>
        <end position="484"/>
    </location>
</feature>
<dbReference type="OrthoDB" id="6399948at2"/>
<proteinExistence type="predicted"/>
<feature type="compositionally biased region" description="Basic and acidic residues" evidence="1">
    <location>
        <begin position="323"/>
        <end position="343"/>
    </location>
</feature>
<dbReference type="SUPFAM" id="SSF159941">
    <property type="entry name" value="MM3350-like"/>
    <property type="match status" value="1"/>
</dbReference>
<feature type="domain" description="DUF7309" evidence="4">
    <location>
        <begin position="531"/>
        <end position="699"/>
    </location>
</feature>
<dbReference type="Pfam" id="PF07929">
    <property type="entry name" value="PRiA4_ORF3"/>
    <property type="match status" value="1"/>
</dbReference>
<dbReference type="EMBL" id="CP019640">
    <property type="protein sequence ID" value="AQQ54185.1"/>
    <property type="molecule type" value="Genomic_DNA"/>
</dbReference>
<name>A0A1Q2L141_9BACL</name>
<dbReference type="Pfam" id="PF22007">
    <property type="entry name" value="DUF6930"/>
    <property type="match status" value="1"/>
</dbReference>
<dbReference type="PANTHER" id="PTHR41878">
    <property type="entry name" value="LEXA REPRESSOR-RELATED"/>
    <property type="match status" value="1"/>
</dbReference>
<gene>
    <name evidence="5" type="ORF">B0X71_14440</name>
</gene>
<dbReference type="Gene3D" id="3.10.450.50">
    <property type="match status" value="1"/>
</dbReference>
<protein>
    <recommendedName>
        <fullName evidence="7">SEC-C motif-containing protein</fullName>
    </recommendedName>
</protein>
<dbReference type="Gene3D" id="3.10.290.30">
    <property type="entry name" value="MM3350-like"/>
    <property type="match status" value="1"/>
</dbReference>